<gene>
    <name evidence="2" type="ORF">GCM10022295_47600</name>
</gene>
<dbReference type="Proteomes" id="UP001500707">
    <property type="component" value="Unassembled WGS sequence"/>
</dbReference>
<dbReference type="EMBL" id="BAABCE010000009">
    <property type="protein sequence ID" value="GAA3559905.1"/>
    <property type="molecule type" value="Genomic_DNA"/>
</dbReference>
<evidence type="ECO:0000256" key="1">
    <source>
        <dbReference type="SAM" id="MobiDB-lite"/>
    </source>
</evidence>
<name>A0ABP6X3Q9_9ACTN</name>
<proteinExistence type="predicted"/>
<evidence type="ECO:0000313" key="2">
    <source>
        <dbReference type="EMBL" id="GAA3559905.1"/>
    </source>
</evidence>
<protein>
    <submittedName>
        <fullName evidence="2">Uncharacterized protein</fullName>
    </submittedName>
</protein>
<reference evidence="3" key="1">
    <citation type="journal article" date="2019" name="Int. J. Syst. Evol. Microbiol.">
        <title>The Global Catalogue of Microorganisms (GCM) 10K type strain sequencing project: providing services to taxonomists for standard genome sequencing and annotation.</title>
        <authorList>
            <consortium name="The Broad Institute Genomics Platform"/>
            <consortium name="The Broad Institute Genome Sequencing Center for Infectious Disease"/>
            <person name="Wu L."/>
            <person name="Ma J."/>
        </authorList>
    </citation>
    <scope>NUCLEOTIDE SEQUENCE [LARGE SCALE GENOMIC DNA]</scope>
    <source>
        <strain evidence="3">JCM 17656</strain>
    </source>
</reference>
<accession>A0ABP6X3Q9</accession>
<feature type="region of interest" description="Disordered" evidence="1">
    <location>
        <begin position="17"/>
        <end position="53"/>
    </location>
</feature>
<comment type="caution">
    <text evidence="2">The sequence shown here is derived from an EMBL/GenBank/DDBJ whole genome shotgun (WGS) entry which is preliminary data.</text>
</comment>
<organism evidence="2 3">
    <name type="scientific">Streptomyces osmaniensis</name>
    <dbReference type="NCBI Taxonomy" id="593134"/>
    <lineage>
        <taxon>Bacteria</taxon>
        <taxon>Bacillati</taxon>
        <taxon>Actinomycetota</taxon>
        <taxon>Actinomycetes</taxon>
        <taxon>Kitasatosporales</taxon>
        <taxon>Streptomycetaceae</taxon>
        <taxon>Streptomyces</taxon>
    </lineage>
</organism>
<evidence type="ECO:0000313" key="3">
    <source>
        <dbReference type="Proteomes" id="UP001500707"/>
    </source>
</evidence>
<sequence length="53" mass="5572">MPVGSIVIPFRAGLAPPTLRFGSSSGVDRRSTGSRSAFEGGQARSSNIRRPAR</sequence>
<feature type="compositionally biased region" description="Polar residues" evidence="1">
    <location>
        <begin position="43"/>
        <end position="53"/>
    </location>
</feature>
<keyword evidence="3" id="KW-1185">Reference proteome</keyword>